<protein>
    <recommendedName>
        <fullName evidence="6">Lipoprotein</fullName>
    </recommendedName>
</protein>
<name>A0A4P7UG89_9ACTN</name>
<dbReference type="AlphaFoldDB" id="A0A4P7UG89"/>
<evidence type="ECO:0008006" key="6">
    <source>
        <dbReference type="Google" id="ProtNLM"/>
    </source>
</evidence>
<reference evidence="2" key="2">
    <citation type="journal article" date="2014" name="Int. J. Syst. Evol. Microbiol.">
        <title>Complete genome of a new Firmicutes species belonging to the dominant human colonic microbiota ('Ruminococcus bicirculans') reveals two chromosomes and a selective capacity to utilize plant glucans.</title>
        <authorList>
            <consortium name="NISC Comparative Sequencing Program"/>
            <person name="Wegmann U."/>
            <person name="Louis P."/>
            <person name="Goesmann A."/>
            <person name="Henrissat B."/>
            <person name="Duncan S.H."/>
            <person name="Flint H.J."/>
        </authorList>
    </citation>
    <scope>NUCLEOTIDE SEQUENCE</scope>
    <source>
        <strain evidence="2">CCM 7403</strain>
    </source>
</reference>
<dbReference type="PROSITE" id="PS51257">
    <property type="entry name" value="PROKAR_LIPOPROTEIN"/>
    <property type="match status" value="1"/>
</dbReference>
<dbReference type="Proteomes" id="UP000630594">
    <property type="component" value="Unassembled WGS sequence"/>
</dbReference>
<evidence type="ECO:0000313" key="4">
    <source>
        <dbReference type="Proteomes" id="UP000297025"/>
    </source>
</evidence>
<dbReference type="Proteomes" id="UP000297025">
    <property type="component" value="Chromosome"/>
</dbReference>
<evidence type="ECO:0000313" key="5">
    <source>
        <dbReference type="Proteomes" id="UP000630594"/>
    </source>
</evidence>
<dbReference type="KEGG" id="ndp:E2C04_16465"/>
<proteinExistence type="predicted"/>
<keyword evidence="1" id="KW-0732">Signal</keyword>
<dbReference type="OrthoDB" id="9943241at2"/>
<evidence type="ECO:0000256" key="1">
    <source>
        <dbReference type="SAM" id="SignalP"/>
    </source>
</evidence>
<sequence length="151" mass="15877">MTRSLRSRATTRPRGAALLTGLVLLAGCSSLQDDADEQAAQLADGPLLSGLEREMQTAGATTEEERGAAAEAWLSTPAPAITESHGGSTWVVREREGASVTVAVYQYWESGSFFPPDQGEAAWGLACREYEVAPQVTARSIPCPEGTPAAP</sequence>
<accession>A0A4P7UG89</accession>
<dbReference type="RefSeq" id="WP_135833428.1">
    <property type="nucleotide sequence ID" value="NZ_BMCK01000001.1"/>
</dbReference>
<gene>
    <name evidence="3" type="ORF">E2C04_16465</name>
    <name evidence="2" type="ORF">GCM10007231_09850</name>
</gene>
<dbReference type="EMBL" id="CP038462">
    <property type="protein sequence ID" value="QCC78391.1"/>
    <property type="molecule type" value="Genomic_DNA"/>
</dbReference>
<organism evidence="3 4">
    <name type="scientific">Nocardioides daphniae</name>
    <dbReference type="NCBI Taxonomy" id="402297"/>
    <lineage>
        <taxon>Bacteria</taxon>
        <taxon>Bacillati</taxon>
        <taxon>Actinomycetota</taxon>
        <taxon>Actinomycetes</taxon>
        <taxon>Propionibacteriales</taxon>
        <taxon>Nocardioidaceae</taxon>
        <taxon>Nocardioides</taxon>
    </lineage>
</organism>
<evidence type="ECO:0000313" key="2">
    <source>
        <dbReference type="EMBL" id="GGD12857.1"/>
    </source>
</evidence>
<feature type="chain" id="PRO_5038864513" description="Lipoprotein" evidence="1">
    <location>
        <begin position="36"/>
        <end position="151"/>
    </location>
</feature>
<dbReference type="EMBL" id="BMCK01000001">
    <property type="protein sequence ID" value="GGD12857.1"/>
    <property type="molecule type" value="Genomic_DNA"/>
</dbReference>
<keyword evidence="5" id="KW-1185">Reference proteome</keyword>
<evidence type="ECO:0000313" key="3">
    <source>
        <dbReference type="EMBL" id="QCC78391.1"/>
    </source>
</evidence>
<feature type="signal peptide" evidence="1">
    <location>
        <begin position="1"/>
        <end position="35"/>
    </location>
</feature>
<reference evidence="5" key="3">
    <citation type="journal article" date="2019" name="Int. J. Syst. Evol. Microbiol.">
        <title>The Global Catalogue of Microorganisms (GCM) 10K type strain sequencing project: providing services to taxonomists for standard genome sequencing and annotation.</title>
        <authorList>
            <consortium name="The Broad Institute Genomics Platform"/>
            <consortium name="The Broad Institute Genome Sequencing Center for Infectious Disease"/>
            <person name="Wu L."/>
            <person name="Ma J."/>
        </authorList>
    </citation>
    <scope>NUCLEOTIDE SEQUENCE [LARGE SCALE GENOMIC DNA]</scope>
    <source>
        <strain evidence="5">CCM 7403</strain>
    </source>
</reference>
<reference evidence="2" key="5">
    <citation type="submission" date="2024-05" db="EMBL/GenBank/DDBJ databases">
        <authorList>
            <person name="Sun Q."/>
            <person name="Sedlacek I."/>
        </authorList>
    </citation>
    <scope>NUCLEOTIDE SEQUENCE</scope>
    <source>
        <strain evidence="2">CCM 7403</strain>
    </source>
</reference>
<reference evidence="3 4" key="1">
    <citation type="journal article" date="2008" name="Int. J. Syst. Evol. Microbiol.">
        <title>Nocardioides daphniae sp. nov., isolated from Daphnia cucullata (Crustacea: Cladocera).</title>
        <authorList>
            <person name="Toth E.M."/>
            <person name="Keki Z."/>
            <person name="Homonnay Z.G."/>
            <person name="Borsodi A.K."/>
            <person name="Marialigeti K."/>
            <person name="Schumann P."/>
        </authorList>
    </citation>
    <scope>NUCLEOTIDE SEQUENCE [LARGE SCALE GENOMIC DNA]</scope>
    <source>
        <strain evidence="3 4">JCM 16608</strain>
    </source>
</reference>
<reference evidence="3" key="4">
    <citation type="submission" date="2019-03" db="EMBL/GenBank/DDBJ databases">
        <authorList>
            <person name="Huang Y."/>
        </authorList>
    </citation>
    <scope>NUCLEOTIDE SEQUENCE</scope>
    <source>
        <strain evidence="3">JCM 16608</strain>
    </source>
</reference>